<accession>A0ACB8UAL3</accession>
<evidence type="ECO:0000313" key="1">
    <source>
        <dbReference type="EMBL" id="KAI0091332.1"/>
    </source>
</evidence>
<dbReference type="Proteomes" id="UP001055072">
    <property type="component" value="Unassembled WGS sequence"/>
</dbReference>
<keyword evidence="2" id="KW-1185">Reference proteome</keyword>
<proteinExistence type="predicted"/>
<sequence length="328" mass="36457">MVFFESFNPEKDIPDLTGKVIIVTGGNAGIGFTAVKHLAKRGAKVYLGARSDDKAKAAIERLTAEGIGSGEVHYLNLDLSDPKLAKAAAEDFLAKETRLDVLVNNAAQTLIPYKKTLYDIQDVVLVNYFGTVTFTLGLLPLLEKTAKESGTDVRIVNVITTGIKLVPAGKRFRNREDFNEEYAKSYFPKLTRYTSSKLAVTIWTRELQRRLDEKEIPIIVIASDPGGVHTDGNKNYARQQNAIVSRLYIAVSYLFFRSAEKGSYGSVFAAASPKVREDAKAYRGAYLNPDRKNLKAPNPQVYDQDLAKELWQTTKTLLTEIGVWQDVI</sequence>
<gene>
    <name evidence="1" type="ORF">BDY19DRAFT_698207</name>
</gene>
<reference evidence="1" key="1">
    <citation type="journal article" date="2021" name="Environ. Microbiol.">
        <title>Gene family expansions and transcriptome signatures uncover fungal adaptations to wood decay.</title>
        <authorList>
            <person name="Hage H."/>
            <person name="Miyauchi S."/>
            <person name="Viragh M."/>
            <person name="Drula E."/>
            <person name="Min B."/>
            <person name="Chaduli D."/>
            <person name="Navarro D."/>
            <person name="Favel A."/>
            <person name="Norest M."/>
            <person name="Lesage-Meessen L."/>
            <person name="Balint B."/>
            <person name="Merenyi Z."/>
            <person name="de Eugenio L."/>
            <person name="Morin E."/>
            <person name="Martinez A.T."/>
            <person name="Baldrian P."/>
            <person name="Stursova M."/>
            <person name="Martinez M.J."/>
            <person name="Novotny C."/>
            <person name="Magnuson J.K."/>
            <person name="Spatafora J.W."/>
            <person name="Maurice S."/>
            <person name="Pangilinan J."/>
            <person name="Andreopoulos W."/>
            <person name="LaButti K."/>
            <person name="Hundley H."/>
            <person name="Na H."/>
            <person name="Kuo A."/>
            <person name="Barry K."/>
            <person name="Lipzen A."/>
            <person name="Henrissat B."/>
            <person name="Riley R."/>
            <person name="Ahrendt S."/>
            <person name="Nagy L.G."/>
            <person name="Grigoriev I.V."/>
            <person name="Martin F."/>
            <person name="Rosso M.N."/>
        </authorList>
    </citation>
    <scope>NUCLEOTIDE SEQUENCE</scope>
    <source>
        <strain evidence="1">CBS 384.51</strain>
    </source>
</reference>
<evidence type="ECO:0000313" key="2">
    <source>
        <dbReference type="Proteomes" id="UP001055072"/>
    </source>
</evidence>
<dbReference type="EMBL" id="MU274906">
    <property type="protein sequence ID" value="KAI0091332.1"/>
    <property type="molecule type" value="Genomic_DNA"/>
</dbReference>
<organism evidence="1 2">
    <name type="scientific">Irpex rosettiformis</name>
    <dbReference type="NCBI Taxonomy" id="378272"/>
    <lineage>
        <taxon>Eukaryota</taxon>
        <taxon>Fungi</taxon>
        <taxon>Dikarya</taxon>
        <taxon>Basidiomycota</taxon>
        <taxon>Agaricomycotina</taxon>
        <taxon>Agaricomycetes</taxon>
        <taxon>Polyporales</taxon>
        <taxon>Irpicaceae</taxon>
        <taxon>Irpex</taxon>
    </lineage>
</organism>
<protein>
    <submittedName>
        <fullName evidence="1">NAD-P-binding protein</fullName>
    </submittedName>
</protein>
<name>A0ACB8UAL3_9APHY</name>
<comment type="caution">
    <text evidence="1">The sequence shown here is derived from an EMBL/GenBank/DDBJ whole genome shotgun (WGS) entry which is preliminary data.</text>
</comment>